<protein>
    <submittedName>
        <fullName evidence="4">Fungal-specific transcription factor domain-containing protein</fullName>
    </submittedName>
</protein>
<feature type="region of interest" description="Disordered" evidence="3">
    <location>
        <begin position="29"/>
        <end position="58"/>
    </location>
</feature>
<dbReference type="GO" id="GO:0045944">
    <property type="term" value="P:positive regulation of transcription by RNA polymerase II"/>
    <property type="evidence" value="ECO:0007669"/>
    <property type="project" value="TreeGrafter"/>
</dbReference>
<evidence type="ECO:0000256" key="3">
    <source>
        <dbReference type="SAM" id="MobiDB-lite"/>
    </source>
</evidence>
<dbReference type="GeneID" id="81442294"/>
<evidence type="ECO:0000313" key="5">
    <source>
        <dbReference type="Proteomes" id="UP001147782"/>
    </source>
</evidence>
<dbReference type="GO" id="GO:0005634">
    <property type="term" value="C:nucleus"/>
    <property type="evidence" value="ECO:0007669"/>
    <property type="project" value="UniProtKB-SubCell"/>
</dbReference>
<dbReference type="InterPro" id="IPR021858">
    <property type="entry name" value="Fun_TF"/>
</dbReference>
<dbReference type="EMBL" id="JAPZBS010000008">
    <property type="protein sequence ID" value="KAJ5364489.1"/>
    <property type="molecule type" value="Genomic_DNA"/>
</dbReference>
<dbReference type="AlphaFoldDB" id="A0A9W9RT18"/>
<dbReference type="Proteomes" id="UP001147782">
    <property type="component" value="Unassembled WGS sequence"/>
</dbReference>
<dbReference type="PANTHER" id="PTHR37534:SF11">
    <property type="entry name" value="ZN(II)2CYS6 TRANSCRIPTION FACTOR (EUROFUNG)"/>
    <property type="match status" value="1"/>
</dbReference>
<reference evidence="4" key="1">
    <citation type="submission" date="2022-11" db="EMBL/GenBank/DDBJ databases">
        <authorList>
            <person name="Petersen C."/>
        </authorList>
    </citation>
    <scope>NUCLEOTIDE SEQUENCE</scope>
    <source>
        <strain evidence="4">IBT 29864</strain>
    </source>
</reference>
<gene>
    <name evidence="4" type="ORF">N7496_010202</name>
</gene>
<evidence type="ECO:0000256" key="2">
    <source>
        <dbReference type="ARBA" id="ARBA00023242"/>
    </source>
</evidence>
<dbReference type="Pfam" id="PF11951">
    <property type="entry name" value="Fungal_trans_2"/>
    <property type="match status" value="2"/>
</dbReference>
<evidence type="ECO:0000313" key="4">
    <source>
        <dbReference type="EMBL" id="KAJ5364489.1"/>
    </source>
</evidence>
<keyword evidence="2" id="KW-0539">Nucleus</keyword>
<sequence length="640" mass="70468">MCLRKGHPCPGYQRSLRWSTKHERRFEDSSIFLPSTPPHRSGVDVTSNTAAGDDANEPNTVTVEGVAQPVEGLAGELSAATCWFPWGDADAPCDIRNFESRNSGPAFLATLESPFSPVFTTAEAPDRLDLDGFSVPAASTAFSRTTGLGFLDAENALDRENHSNKLPALVSQGSSISQITDLPSFLITTWFNHICPMWSAFDSDANMNRKIVLECWSSNEAIFYSLQSMAAAYMIDSLPHLASMAKLSTRRAVQTIKVDLAVSLASQDIDRIPVGLALSLICLGTSLCWTDSKEIGSAFLRQTKKLLQHLNLFSVSLQVQERERLSFLNHSCFYWDMLCRTVSGDEEIGPSWQLYQDPGDWTTQSIPHPWTGISAITQRFFASAISICRKFHAREKRPHKISGSSLRGSLQDIEDASSLEQQIRIFQGSSQSDQLNTGDICTPGSHLVSVAEAYRLAALLQLYETFDDLATPKDLHPVVSGKQGGASDCRRLSTTFNLLQILEGIPSNSGSRSIQPILYITASIGLRFRNTSNTTIIESDPFKETSLADMIGLESSPSSSSMADWLSTGSDTTLSTDVRISKARHFVMTRFSALEQSLPSRPIKIAKALVSEIWASYDSFPNETHWLDVMQRTGLYTIFG</sequence>
<dbReference type="GO" id="GO:0003700">
    <property type="term" value="F:DNA-binding transcription factor activity"/>
    <property type="evidence" value="ECO:0007669"/>
    <property type="project" value="TreeGrafter"/>
</dbReference>
<dbReference type="GO" id="GO:0000976">
    <property type="term" value="F:transcription cis-regulatory region binding"/>
    <property type="evidence" value="ECO:0007669"/>
    <property type="project" value="TreeGrafter"/>
</dbReference>
<dbReference type="OrthoDB" id="39175at2759"/>
<accession>A0A9W9RT18</accession>
<dbReference type="PANTHER" id="PTHR37534">
    <property type="entry name" value="TRANSCRIPTIONAL ACTIVATOR PROTEIN UGA3"/>
    <property type="match status" value="1"/>
</dbReference>
<evidence type="ECO:0000256" key="1">
    <source>
        <dbReference type="ARBA" id="ARBA00004123"/>
    </source>
</evidence>
<proteinExistence type="predicted"/>
<organism evidence="4 5">
    <name type="scientific">Penicillium cataractarum</name>
    <dbReference type="NCBI Taxonomy" id="2100454"/>
    <lineage>
        <taxon>Eukaryota</taxon>
        <taxon>Fungi</taxon>
        <taxon>Dikarya</taxon>
        <taxon>Ascomycota</taxon>
        <taxon>Pezizomycotina</taxon>
        <taxon>Eurotiomycetes</taxon>
        <taxon>Eurotiomycetidae</taxon>
        <taxon>Eurotiales</taxon>
        <taxon>Aspergillaceae</taxon>
        <taxon>Penicillium</taxon>
    </lineage>
</organism>
<comment type="subcellular location">
    <subcellularLocation>
        <location evidence="1">Nucleus</location>
    </subcellularLocation>
</comment>
<dbReference type="RefSeq" id="XP_056552115.1">
    <property type="nucleotide sequence ID" value="XM_056703115.1"/>
</dbReference>
<comment type="caution">
    <text evidence="4">The sequence shown here is derived from an EMBL/GenBank/DDBJ whole genome shotgun (WGS) entry which is preliminary data.</text>
</comment>
<reference evidence="4" key="2">
    <citation type="journal article" date="2023" name="IMA Fungus">
        <title>Comparative genomic study of the Penicillium genus elucidates a diverse pangenome and 15 lateral gene transfer events.</title>
        <authorList>
            <person name="Petersen C."/>
            <person name="Sorensen T."/>
            <person name="Nielsen M.R."/>
            <person name="Sondergaard T.E."/>
            <person name="Sorensen J.L."/>
            <person name="Fitzpatrick D.A."/>
            <person name="Frisvad J.C."/>
            <person name="Nielsen K.L."/>
        </authorList>
    </citation>
    <scope>NUCLEOTIDE SEQUENCE</scope>
    <source>
        <strain evidence="4">IBT 29864</strain>
    </source>
</reference>
<name>A0A9W9RT18_9EURO</name>
<keyword evidence="5" id="KW-1185">Reference proteome</keyword>